<keyword evidence="2" id="KW-0812">Transmembrane</keyword>
<keyword evidence="2" id="KW-0998">Cell outer membrane</keyword>
<comment type="subcellular location">
    <subcellularLocation>
        <location evidence="2">Cell outer membrane</location>
        <topology evidence="2">Multi-pass membrane protein</topology>
    </subcellularLocation>
</comment>
<dbReference type="AlphaFoldDB" id="A0A418X7L6"/>
<dbReference type="InterPro" id="IPR039426">
    <property type="entry name" value="TonB-dep_rcpt-like"/>
</dbReference>
<keyword evidence="2" id="KW-1134">Transmembrane beta strand</keyword>
<reference evidence="4 5" key="1">
    <citation type="submission" date="2018-09" db="EMBL/GenBank/DDBJ databases">
        <title>Alcanivorax profundi sp. nov., isolated from 1000 m-depth seawater of the Mariana Trench.</title>
        <authorList>
            <person name="Liu J."/>
        </authorList>
    </citation>
    <scope>NUCLEOTIDE SEQUENCE [LARGE SCALE GENOMIC DNA]</scope>
    <source>
        <strain evidence="4 5">MTEO17</strain>
    </source>
</reference>
<dbReference type="InterPro" id="IPR037066">
    <property type="entry name" value="Plug_dom_sf"/>
</dbReference>
<accession>A0A418X7L6</accession>
<dbReference type="GO" id="GO:0044718">
    <property type="term" value="P:siderophore transmembrane transport"/>
    <property type="evidence" value="ECO:0007669"/>
    <property type="project" value="TreeGrafter"/>
</dbReference>
<gene>
    <name evidence="4" type="ORF">D4A39_17470</name>
</gene>
<dbReference type="Gene3D" id="2.170.130.10">
    <property type="entry name" value="TonB-dependent receptor, plug domain"/>
    <property type="match status" value="1"/>
</dbReference>
<dbReference type="PANTHER" id="PTHR30069">
    <property type="entry name" value="TONB-DEPENDENT OUTER MEMBRANE RECEPTOR"/>
    <property type="match status" value="1"/>
</dbReference>
<name>A0A418X7L6_9GAMM</name>
<keyword evidence="5" id="KW-1185">Reference proteome</keyword>
<evidence type="ECO:0000313" key="5">
    <source>
        <dbReference type="Proteomes" id="UP000283734"/>
    </source>
</evidence>
<evidence type="ECO:0000313" key="4">
    <source>
        <dbReference type="EMBL" id="RJG08494.1"/>
    </source>
</evidence>
<dbReference type="EMBL" id="QYYA01000197">
    <property type="protein sequence ID" value="RJG08494.1"/>
    <property type="molecule type" value="Genomic_DNA"/>
</dbReference>
<feature type="non-terminal residue" evidence="4">
    <location>
        <position position="123"/>
    </location>
</feature>
<dbReference type="PANTHER" id="PTHR30069:SF29">
    <property type="entry name" value="HEMOGLOBIN AND HEMOGLOBIN-HAPTOGLOBIN-BINDING PROTEIN 1-RELATED"/>
    <property type="match status" value="1"/>
</dbReference>
<dbReference type="Pfam" id="PF07715">
    <property type="entry name" value="Plug"/>
    <property type="match status" value="1"/>
</dbReference>
<dbReference type="GO" id="GO:0015344">
    <property type="term" value="F:siderophore uptake transmembrane transporter activity"/>
    <property type="evidence" value="ECO:0007669"/>
    <property type="project" value="TreeGrafter"/>
</dbReference>
<feature type="non-terminal residue" evidence="4">
    <location>
        <position position="1"/>
    </location>
</feature>
<sequence>LKDDSKVLNDVVVIGYGVQKKSDLTGAVASIKSDDIKGLSATDAGAALQGKAAGVQIINSGGPGEAADIRIRGYSSNSGNIGPLLIVDGLKVDNIQYLDPSMIESMEVLKDAASAAIYGAQAG</sequence>
<protein>
    <submittedName>
        <fullName evidence="4">SusC/RagA family TonB-linked outer membrane protein</fullName>
    </submittedName>
</protein>
<comment type="similarity">
    <text evidence="2">Belongs to the TonB-dependent receptor family.</text>
</comment>
<dbReference type="PROSITE" id="PS52016">
    <property type="entry name" value="TONB_DEPENDENT_REC_3"/>
    <property type="match status" value="1"/>
</dbReference>
<feature type="domain" description="TonB-dependent receptor plug" evidence="3">
    <location>
        <begin position="21"/>
        <end position="122"/>
    </location>
</feature>
<keyword evidence="2" id="KW-0472">Membrane</keyword>
<comment type="caution">
    <text evidence="4">The sequence shown here is derived from an EMBL/GenBank/DDBJ whole genome shotgun (WGS) entry which is preliminary data.</text>
</comment>
<dbReference type="SUPFAM" id="SSF56935">
    <property type="entry name" value="Porins"/>
    <property type="match status" value="1"/>
</dbReference>
<evidence type="ECO:0000259" key="3">
    <source>
        <dbReference type="Pfam" id="PF07715"/>
    </source>
</evidence>
<dbReference type="OrthoDB" id="9768177at2"/>
<keyword evidence="2" id="KW-0813">Transport</keyword>
<keyword evidence="1" id="KW-0732">Signal</keyword>
<organism evidence="4 5">
    <name type="scientific">Alcanivorax profundi</name>
    <dbReference type="NCBI Taxonomy" id="2338368"/>
    <lineage>
        <taxon>Bacteria</taxon>
        <taxon>Pseudomonadati</taxon>
        <taxon>Pseudomonadota</taxon>
        <taxon>Gammaproteobacteria</taxon>
        <taxon>Oceanospirillales</taxon>
        <taxon>Alcanivoracaceae</taxon>
        <taxon>Alcanivorax</taxon>
    </lineage>
</organism>
<evidence type="ECO:0000256" key="2">
    <source>
        <dbReference type="PROSITE-ProRule" id="PRU01360"/>
    </source>
</evidence>
<dbReference type="GO" id="GO:0009279">
    <property type="term" value="C:cell outer membrane"/>
    <property type="evidence" value="ECO:0007669"/>
    <property type="project" value="UniProtKB-SubCell"/>
</dbReference>
<dbReference type="InterPro" id="IPR012910">
    <property type="entry name" value="Plug_dom"/>
</dbReference>
<dbReference type="Proteomes" id="UP000283734">
    <property type="component" value="Unassembled WGS sequence"/>
</dbReference>
<evidence type="ECO:0000256" key="1">
    <source>
        <dbReference type="ARBA" id="ARBA00022729"/>
    </source>
</evidence>
<proteinExistence type="inferred from homology"/>